<dbReference type="Pfam" id="PF25680">
    <property type="entry name" value="Mom"/>
    <property type="match status" value="1"/>
</dbReference>
<dbReference type="AlphaFoldDB" id="A0A381TTP8"/>
<accession>A0A381TTP8</accession>
<organism evidence="1">
    <name type="scientific">marine metagenome</name>
    <dbReference type="NCBI Taxonomy" id="408172"/>
    <lineage>
        <taxon>unclassified sequences</taxon>
        <taxon>metagenomes</taxon>
        <taxon>ecological metagenomes</taxon>
    </lineage>
</organism>
<evidence type="ECO:0000313" key="1">
    <source>
        <dbReference type="EMBL" id="SVA17413.1"/>
    </source>
</evidence>
<sequence length="248" mass="28195">MTNSINHEGVDFHFYTGERKPARDLVLKYHYSGRCHNNPILVGSLHLNGGLFGDKGEIVAACFFALSNNNTWSVKKVNVIELVRLVRKESIKAPLSWLISKTIKALKRKGGYDIAISYADATQKHHGGIYQACSWNYHAYRQPGEDGLIIDGEFVPRRSVSTRFGTYSKGKLGEMFDEVKDDPGILAFAGEKETVKTIEWTEHIDQGKYLYWIPLNKKGKHIATKELDFENNVYPKPEKESCQQRTKN</sequence>
<dbReference type="InterPro" id="IPR057895">
    <property type="entry name" value="Mom"/>
</dbReference>
<protein>
    <submittedName>
        <fullName evidence="1">Uncharacterized protein</fullName>
    </submittedName>
</protein>
<gene>
    <name evidence="1" type="ORF">METZ01_LOCUS70267</name>
</gene>
<proteinExistence type="predicted"/>
<reference evidence="1" key="1">
    <citation type="submission" date="2018-05" db="EMBL/GenBank/DDBJ databases">
        <authorList>
            <person name="Lanie J.A."/>
            <person name="Ng W.-L."/>
            <person name="Kazmierczak K.M."/>
            <person name="Andrzejewski T.M."/>
            <person name="Davidsen T.M."/>
            <person name="Wayne K.J."/>
            <person name="Tettelin H."/>
            <person name="Glass J.I."/>
            <person name="Rusch D."/>
            <person name="Podicherti R."/>
            <person name="Tsui H.-C.T."/>
            <person name="Winkler M.E."/>
        </authorList>
    </citation>
    <scope>NUCLEOTIDE SEQUENCE</scope>
</reference>
<dbReference type="EMBL" id="UINC01004866">
    <property type="protein sequence ID" value="SVA17413.1"/>
    <property type="molecule type" value="Genomic_DNA"/>
</dbReference>
<name>A0A381TTP8_9ZZZZ</name>